<dbReference type="EMBL" id="BPPX01000056">
    <property type="protein sequence ID" value="GJC90559.1"/>
    <property type="molecule type" value="Genomic_DNA"/>
</dbReference>
<organism evidence="2 3">
    <name type="scientific">Colletotrichum liriopes</name>
    <dbReference type="NCBI Taxonomy" id="708192"/>
    <lineage>
        <taxon>Eukaryota</taxon>
        <taxon>Fungi</taxon>
        <taxon>Dikarya</taxon>
        <taxon>Ascomycota</taxon>
        <taxon>Pezizomycotina</taxon>
        <taxon>Sordariomycetes</taxon>
        <taxon>Hypocreomycetidae</taxon>
        <taxon>Glomerellales</taxon>
        <taxon>Glomerellaceae</taxon>
        <taxon>Colletotrichum</taxon>
        <taxon>Colletotrichum spaethianum species complex</taxon>
    </lineage>
</organism>
<dbReference type="AlphaFoldDB" id="A0AA37H112"/>
<keyword evidence="3" id="KW-1185">Reference proteome</keyword>
<protein>
    <submittedName>
        <fullName evidence="2">Uncharacterized protein</fullName>
    </submittedName>
</protein>
<evidence type="ECO:0000313" key="2">
    <source>
        <dbReference type="EMBL" id="GJC90559.1"/>
    </source>
</evidence>
<proteinExistence type="predicted"/>
<name>A0AA37H112_9PEZI</name>
<feature type="compositionally biased region" description="Basic and acidic residues" evidence="1">
    <location>
        <begin position="1"/>
        <end position="14"/>
    </location>
</feature>
<evidence type="ECO:0000313" key="3">
    <source>
        <dbReference type="Proteomes" id="UP001055172"/>
    </source>
</evidence>
<feature type="region of interest" description="Disordered" evidence="1">
    <location>
        <begin position="1"/>
        <end position="24"/>
    </location>
</feature>
<sequence length="67" mass="7599">MPPKGDEPDHHKNQIDPNPKKRQSHLKAITNRGLQRAGENLIKSTLFGHDYVLKNLVAQAGRFIRTT</sequence>
<dbReference type="Proteomes" id="UP001055172">
    <property type="component" value="Unassembled WGS sequence"/>
</dbReference>
<evidence type="ECO:0000256" key="1">
    <source>
        <dbReference type="SAM" id="MobiDB-lite"/>
    </source>
</evidence>
<gene>
    <name evidence="2" type="ORF">ColLi_13397</name>
</gene>
<accession>A0AA37H112</accession>
<reference evidence="2 3" key="1">
    <citation type="submission" date="2021-07" db="EMBL/GenBank/DDBJ databases">
        <title>Genome data of Colletotrichum spaethianum.</title>
        <authorList>
            <person name="Utami Y.D."/>
            <person name="Hiruma K."/>
        </authorList>
    </citation>
    <scope>NUCLEOTIDE SEQUENCE [LARGE SCALE GENOMIC DNA]</scope>
    <source>
        <strain evidence="2 3">MAFF 242679</strain>
    </source>
</reference>
<comment type="caution">
    <text evidence="2">The sequence shown here is derived from an EMBL/GenBank/DDBJ whole genome shotgun (WGS) entry which is preliminary data.</text>
</comment>